<dbReference type="Pfam" id="PF10370">
    <property type="entry name" value="Rv2993c-like_N"/>
    <property type="match status" value="1"/>
</dbReference>
<evidence type="ECO:0000313" key="5">
    <source>
        <dbReference type="EMBL" id="SCW35454.1"/>
    </source>
</evidence>
<reference evidence="5 6" key="1">
    <citation type="submission" date="2016-10" db="EMBL/GenBank/DDBJ databases">
        <authorList>
            <person name="de Groot N.N."/>
        </authorList>
    </citation>
    <scope>NUCLEOTIDE SEQUENCE [LARGE SCALE GENOMIC DNA]</scope>
    <source>
        <strain evidence="5 6">CGMCC 1.3401</strain>
    </source>
</reference>
<dbReference type="AlphaFoldDB" id="A0A1G4PSY1"/>
<sequence>MVVKVTRFTIGGEPLWGFLDGEEIAPLEGTFVSTADILRLPPAELRMLAGAERFPISSANILSPVTAPAQIICQGLNYADHADQSGHAPRQKNLLFMKAASSLSGAFDPVIRPAGCQMLDYEVELGLVLKRPLGAGDHVTRETLGDFIGGLVLCNDVSARDVMFGEAFLQWFRGKSARTLCPCGPWLVIPEADEVADLLDRIEIRLWLNDELRQSAHTRDFVFRPETCLNDIGSLMDLSAGDLVLTGTPGGVILQANAALAQILTTKLFKDSERKDAIVEEATAHTRYLAPGDILRAEMRTDDRAVDFGRQLLEVVDA</sequence>
<dbReference type="Proteomes" id="UP000199542">
    <property type="component" value="Unassembled WGS sequence"/>
</dbReference>
<dbReference type="InterPro" id="IPR036663">
    <property type="entry name" value="Fumarylacetoacetase_C_sf"/>
</dbReference>
<dbReference type="GO" id="GO:0044281">
    <property type="term" value="P:small molecule metabolic process"/>
    <property type="evidence" value="ECO:0007669"/>
    <property type="project" value="UniProtKB-ARBA"/>
</dbReference>
<feature type="domain" description="Rv2993c-like N-terminal" evidence="4">
    <location>
        <begin position="4"/>
        <end position="49"/>
    </location>
</feature>
<dbReference type="SUPFAM" id="SSF56529">
    <property type="entry name" value="FAH"/>
    <property type="match status" value="1"/>
</dbReference>
<dbReference type="InterPro" id="IPR051121">
    <property type="entry name" value="FAH"/>
</dbReference>
<name>A0A1G4PSY1_9HYPH</name>
<protein>
    <submittedName>
        <fullName evidence="5">2-keto-4-pentenoate hydratase/2-oxohepta-3-ene-1,7-dioic acid hydratase (Catechol pathway)</fullName>
    </submittedName>
</protein>
<dbReference type="InterPro" id="IPR018833">
    <property type="entry name" value="Rv2993c-like_N"/>
</dbReference>
<evidence type="ECO:0000313" key="6">
    <source>
        <dbReference type="Proteomes" id="UP000199542"/>
    </source>
</evidence>
<dbReference type="Pfam" id="PF01557">
    <property type="entry name" value="FAA_hydrolase"/>
    <property type="match status" value="1"/>
</dbReference>
<dbReference type="PANTHER" id="PTHR42796:SF4">
    <property type="entry name" value="FUMARYLACETOACETATE HYDROLASE DOMAIN-CONTAINING PROTEIN 2A"/>
    <property type="match status" value="1"/>
</dbReference>
<dbReference type="EMBL" id="FMTM01000001">
    <property type="protein sequence ID" value="SCW35454.1"/>
    <property type="molecule type" value="Genomic_DNA"/>
</dbReference>
<dbReference type="GO" id="GO:0003824">
    <property type="term" value="F:catalytic activity"/>
    <property type="evidence" value="ECO:0007669"/>
    <property type="project" value="InterPro"/>
</dbReference>
<feature type="domain" description="Fumarylacetoacetase-like C-terminal" evidence="3">
    <location>
        <begin position="70"/>
        <end position="300"/>
    </location>
</feature>
<evidence type="ECO:0000259" key="4">
    <source>
        <dbReference type="Pfam" id="PF10370"/>
    </source>
</evidence>
<dbReference type="GO" id="GO:0046872">
    <property type="term" value="F:metal ion binding"/>
    <property type="evidence" value="ECO:0007669"/>
    <property type="project" value="UniProtKB-KW"/>
</dbReference>
<keyword evidence="2" id="KW-0479">Metal-binding</keyword>
<dbReference type="Gene3D" id="3.90.850.10">
    <property type="entry name" value="Fumarylacetoacetase-like, C-terminal domain"/>
    <property type="match status" value="1"/>
</dbReference>
<gene>
    <name evidence="5" type="ORF">SAMN02927900_00942</name>
</gene>
<comment type="similarity">
    <text evidence="1">Belongs to the FAH family.</text>
</comment>
<evidence type="ECO:0000256" key="2">
    <source>
        <dbReference type="ARBA" id="ARBA00022723"/>
    </source>
</evidence>
<dbReference type="RefSeq" id="WP_092583723.1">
    <property type="nucleotide sequence ID" value="NZ_FMTM01000001.1"/>
</dbReference>
<evidence type="ECO:0000259" key="3">
    <source>
        <dbReference type="Pfam" id="PF01557"/>
    </source>
</evidence>
<proteinExistence type="inferred from homology"/>
<organism evidence="5 6">
    <name type="scientific">Rhizobium mongolense subsp. loessense</name>
    <dbReference type="NCBI Taxonomy" id="158890"/>
    <lineage>
        <taxon>Bacteria</taxon>
        <taxon>Pseudomonadati</taxon>
        <taxon>Pseudomonadota</taxon>
        <taxon>Alphaproteobacteria</taxon>
        <taxon>Hyphomicrobiales</taxon>
        <taxon>Rhizobiaceae</taxon>
        <taxon>Rhizobium/Agrobacterium group</taxon>
        <taxon>Rhizobium</taxon>
    </lineage>
</organism>
<evidence type="ECO:0000256" key="1">
    <source>
        <dbReference type="ARBA" id="ARBA00010211"/>
    </source>
</evidence>
<dbReference type="PANTHER" id="PTHR42796">
    <property type="entry name" value="FUMARYLACETOACETATE HYDROLASE DOMAIN-CONTAINING PROTEIN 2A-RELATED"/>
    <property type="match status" value="1"/>
</dbReference>
<dbReference type="InterPro" id="IPR011234">
    <property type="entry name" value="Fumarylacetoacetase-like_C"/>
</dbReference>
<accession>A0A1G4PSY1</accession>